<keyword evidence="2" id="KW-1185">Reference proteome</keyword>
<sequence>MAAVIAWLEHAPRCRRIAQMWLTAAQVLERAGDTAPSVYAYHKALSCLEL</sequence>
<gene>
    <name evidence="1" type="ORF">GCM10022226_22210</name>
</gene>
<evidence type="ECO:0000313" key="2">
    <source>
        <dbReference type="Proteomes" id="UP001500888"/>
    </source>
</evidence>
<dbReference type="EMBL" id="BAAAZR010000002">
    <property type="protein sequence ID" value="GAA3801947.1"/>
    <property type="molecule type" value="Genomic_DNA"/>
</dbReference>
<organism evidence="1 2">
    <name type="scientific">Sphaerisporangium flaviroseum</name>
    <dbReference type="NCBI Taxonomy" id="509199"/>
    <lineage>
        <taxon>Bacteria</taxon>
        <taxon>Bacillati</taxon>
        <taxon>Actinomycetota</taxon>
        <taxon>Actinomycetes</taxon>
        <taxon>Streptosporangiales</taxon>
        <taxon>Streptosporangiaceae</taxon>
        <taxon>Sphaerisporangium</taxon>
    </lineage>
</organism>
<dbReference type="Proteomes" id="UP001500888">
    <property type="component" value="Unassembled WGS sequence"/>
</dbReference>
<proteinExistence type="predicted"/>
<comment type="caution">
    <text evidence="1">The sequence shown here is derived from an EMBL/GenBank/DDBJ whole genome shotgun (WGS) entry which is preliminary data.</text>
</comment>
<name>A0ABP7HUD7_9ACTN</name>
<evidence type="ECO:0000313" key="1">
    <source>
        <dbReference type="EMBL" id="GAA3801947.1"/>
    </source>
</evidence>
<accession>A0ABP7HUD7</accession>
<reference evidence="2" key="1">
    <citation type="journal article" date="2019" name="Int. J. Syst. Evol. Microbiol.">
        <title>The Global Catalogue of Microorganisms (GCM) 10K type strain sequencing project: providing services to taxonomists for standard genome sequencing and annotation.</title>
        <authorList>
            <consortium name="The Broad Institute Genomics Platform"/>
            <consortium name="The Broad Institute Genome Sequencing Center for Infectious Disease"/>
            <person name="Wu L."/>
            <person name="Ma J."/>
        </authorList>
    </citation>
    <scope>NUCLEOTIDE SEQUENCE [LARGE SCALE GENOMIC DNA]</scope>
    <source>
        <strain evidence="2">JCM 16908</strain>
    </source>
</reference>
<protein>
    <submittedName>
        <fullName evidence="1">Uncharacterized protein</fullName>
    </submittedName>
</protein>